<evidence type="ECO:0000313" key="1">
    <source>
        <dbReference type="EMBL" id="HIT41747.1"/>
    </source>
</evidence>
<reference evidence="1" key="1">
    <citation type="submission" date="2020-10" db="EMBL/GenBank/DDBJ databases">
        <authorList>
            <person name="Gilroy R."/>
        </authorList>
    </citation>
    <scope>NUCLEOTIDE SEQUENCE</scope>
    <source>
        <strain evidence="1">CHK123-3438</strain>
    </source>
</reference>
<gene>
    <name evidence="1" type="ORF">IAB60_06575</name>
</gene>
<name>A0A9D1GIH4_9FIRM</name>
<dbReference type="Proteomes" id="UP000886860">
    <property type="component" value="Unassembled WGS sequence"/>
</dbReference>
<proteinExistence type="predicted"/>
<protein>
    <submittedName>
        <fullName evidence="1">Uncharacterized protein</fullName>
    </submittedName>
</protein>
<organism evidence="1 2">
    <name type="scientific">Candidatus Caccovicinus merdipullorum</name>
    <dbReference type="NCBI Taxonomy" id="2840724"/>
    <lineage>
        <taxon>Bacteria</taxon>
        <taxon>Bacillati</taxon>
        <taxon>Bacillota</taxon>
        <taxon>Clostridia</taxon>
        <taxon>Eubacteriales</taxon>
        <taxon>Candidatus Caccovicinus</taxon>
    </lineage>
</organism>
<sequence length="60" mass="6771">MCPSYFYPVSAGNPGLHPQALIRILPVDWPHTIPFGILYPRDPSQQILLFLEAVKQVLLV</sequence>
<reference evidence="1" key="2">
    <citation type="journal article" date="2021" name="PeerJ">
        <title>Extensive microbial diversity within the chicken gut microbiome revealed by metagenomics and culture.</title>
        <authorList>
            <person name="Gilroy R."/>
            <person name="Ravi A."/>
            <person name="Getino M."/>
            <person name="Pursley I."/>
            <person name="Horton D.L."/>
            <person name="Alikhan N.F."/>
            <person name="Baker D."/>
            <person name="Gharbi K."/>
            <person name="Hall N."/>
            <person name="Watson M."/>
            <person name="Adriaenssens E.M."/>
            <person name="Foster-Nyarko E."/>
            <person name="Jarju S."/>
            <person name="Secka A."/>
            <person name="Antonio M."/>
            <person name="Oren A."/>
            <person name="Chaudhuri R.R."/>
            <person name="La Ragione R."/>
            <person name="Hildebrand F."/>
            <person name="Pallen M.J."/>
        </authorList>
    </citation>
    <scope>NUCLEOTIDE SEQUENCE</scope>
    <source>
        <strain evidence="1">CHK123-3438</strain>
    </source>
</reference>
<dbReference type="EMBL" id="DVKS01000111">
    <property type="protein sequence ID" value="HIT41747.1"/>
    <property type="molecule type" value="Genomic_DNA"/>
</dbReference>
<dbReference type="AlphaFoldDB" id="A0A9D1GIH4"/>
<evidence type="ECO:0000313" key="2">
    <source>
        <dbReference type="Proteomes" id="UP000886860"/>
    </source>
</evidence>
<comment type="caution">
    <text evidence="1">The sequence shown here is derived from an EMBL/GenBank/DDBJ whole genome shotgun (WGS) entry which is preliminary data.</text>
</comment>
<accession>A0A9D1GIH4</accession>